<dbReference type="RefSeq" id="WP_289999624.1">
    <property type="nucleotide sequence ID" value="NZ_JAUEPH010000003.1"/>
</dbReference>
<dbReference type="Proteomes" id="UP001171916">
    <property type="component" value="Unassembled WGS sequence"/>
</dbReference>
<name>A0ABT7YC22_9BACT</name>
<comment type="caution">
    <text evidence="2">The sequence shown here is derived from an EMBL/GenBank/DDBJ whole genome shotgun (WGS) entry which is preliminary data.</text>
</comment>
<feature type="signal peptide" evidence="1">
    <location>
        <begin position="1"/>
        <end position="22"/>
    </location>
</feature>
<keyword evidence="1" id="KW-0732">Signal</keyword>
<protein>
    <recommendedName>
        <fullName evidence="4">Lipocalin-like domain-containing protein</fullName>
    </recommendedName>
</protein>
<evidence type="ECO:0000313" key="3">
    <source>
        <dbReference type="Proteomes" id="UP001171916"/>
    </source>
</evidence>
<evidence type="ECO:0000313" key="2">
    <source>
        <dbReference type="EMBL" id="MDN3204070.1"/>
    </source>
</evidence>
<organism evidence="2 3">
    <name type="scientific">Algoriphagus sediminis</name>
    <dbReference type="NCBI Taxonomy" id="3057113"/>
    <lineage>
        <taxon>Bacteria</taxon>
        <taxon>Pseudomonadati</taxon>
        <taxon>Bacteroidota</taxon>
        <taxon>Cytophagia</taxon>
        <taxon>Cytophagales</taxon>
        <taxon>Cyclobacteriaceae</taxon>
        <taxon>Algoriphagus</taxon>
    </lineage>
</organism>
<gene>
    <name evidence="2" type="ORF">QVH07_07910</name>
</gene>
<reference evidence="2" key="1">
    <citation type="submission" date="2023-06" db="EMBL/GenBank/DDBJ databases">
        <title>Robiginitalea aurantiacus sp. nov. and Algoriphagus sediminis sp. nov., isolated from coastal sediment.</title>
        <authorList>
            <person name="Zhou Z.Y."/>
            <person name="An J."/>
            <person name="Jia Y.W."/>
            <person name="Du Z.J."/>
        </authorList>
    </citation>
    <scope>NUCLEOTIDE SEQUENCE</scope>
    <source>
        <strain evidence="2">C2-7</strain>
    </source>
</reference>
<accession>A0ABT7YC22</accession>
<evidence type="ECO:0000256" key="1">
    <source>
        <dbReference type="SAM" id="SignalP"/>
    </source>
</evidence>
<proteinExistence type="predicted"/>
<sequence>MKLKINVALFALWSIFSLPTYAQDITGLWEVINVQVGEEEMTPIARWTRINENGTFESGNGWLKSSFGTYDYNEAEKSFLPTETEGLQLESEFGAFKVEVMDEEMIWKREENGEPVTVLLSRIDELPKAPADKIIGLWMLTHIKDSGASDTRAIEENELKMFLIRWDRIYREMSMAEGRKTGYWHMNAHRPQVTMLPHTEGDPAESWALAFSPGKLTLTGISDSNRDIEMIFARQNKFPD</sequence>
<feature type="chain" id="PRO_5045880543" description="Lipocalin-like domain-containing protein" evidence="1">
    <location>
        <begin position="23"/>
        <end position="240"/>
    </location>
</feature>
<dbReference type="EMBL" id="JAUEPH010000003">
    <property type="protein sequence ID" value="MDN3204070.1"/>
    <property type="molecule type" value="Genomic_DNA"/>
</dbReference>
<keyword evidence="3" id="KW-1185">Reference proteome</keyword>
<evidence type="ECO:0008006" key="4">
    <source>
        <dbReference type="Google" id="ProtNLM"/>
    </source>
</evidence>